<dbReference type="InterPro" id="IPR022148">
    <property type="entry name" value="CopG_antitoxin"/>
</dbReference>
<dbReference type="RefSeq" id="WP_092872515.1">
    <property type="nucleotide sequence ID" value="NZ_FOJY01000010.1"/>
</dbReference>
<dbReference type="OrthoDB" id="5297245at2"/>
<dbReference type="AlphaFoldDB" id="A0A1I0YL80"/>
<gene>
    <name evidence="1" type="ORF">SAMN05216249_11067</name>
</gene>
<name>A0A1I0YL80_9FIRM</name>
<dbReference type="EMBL" id="FOJY01000010">
    <property type="protein sequence ID" value="SFB13566.1"/>
    <property type="molecule type" value="Genomic_DNA"/>
</dbReference>
<reference evidence="1 2" key="1">
    <citation type="submission" date="2016-10" db="EMBL/GenBank/DDBJ databases">
        <authorList>
            <person name="de Groot N.N."/>
        </authorList>
    </citation>
    <scope>NUCLEOTIDE SEQUENCE [LARGE SCALE GENOMIC DNA]</scope>
    <source>
        <strain evidence="1 2">DSM 5522</strain>
    </source>
</reference>
<dbReference type="Pfam" id="PF12441">
    <property type="entry name" value="CopG_antitoxin"/>
    <property type="match status" value="1"/>
</dbReference>
<evidence type="ECO:0000313" key="1">
    <source>
        <dbReference type="EMBL" id="SFB13566.1"/>
    </source>
</evidence>
<accession>A0A1I0YL80</accession>
<sequence length="71" mass="8364">MRDNYDIAKLNPRPNPYVKRLKKTITINIETSVIDYFKSQAESTGIPYQTLINLYLSDCVQNHRKLNMTWS</sequence>
<keyword evidence="2" id="KW-1185">Reference proteome</keyword>
<proteinExistence type="predicted"/>
<dbReference type="STRING" id="1120918.SAMN05216249_11067"/>
<evidence type="ECO:0000313" key="2">
    <source>
        <dbReference type="Proteomes" id="UP000198838"/>
    </source>
</evidence>
<organism evidence="1 2">
    <name type="scientific">Acetitomaculum ruminis DSM 5522</name>
    <dbReference type="NCBI Taxonomy" id="1120918"/>
    <lineage>
        <taxon>Bacteria</taxon>
        <taxon>Bacillati</taxon>
        <taxon>Bacillota</taxon>
        <taxon>Clostridia</taxon>
        <taxon>Lachnospirales</taxon>
        <taxon>Lachnospiraceae</taxon>
        <taxon>Acetitomaculum</taxon>
    </lineage>
</organism>
<dbReference type="Proteomes" id="UP000198838">
    <property type="component" value="Unassembled WGS sequence"/>
</dbReference>
<protein>
    <submittedName>
        <fullName evidence="1">BrnA antitoxin of type II toxin-antitoxin system</fullName>
    </submittedName>
</protein>